<dbReference type="Proteomes" id="UP000217785">
    <property type="component" value="Unassembled WGS sequence"/>
</dbReference>
<comment type="pathway">
    <text evidence="1">Ketone degradation; acetoin degradation.</text>
</comment>
<comment type="similarity">
    <text evidence="2">Belongs to the histone deacetylase family.</text>
</comment>
<reference evidence="7" key="1">
    <citation type="submission" date="2017-07" db="EMBL/GenBank/DDBJ databases">
        <title>Draft genome sequence of Effusibacillus lacus strain skLN1.</title>
        <authorList>
            <person name="Watanabe M."/>
            <person name="Kojima H."/>
            <person name="Fukui M."/>
        </authorList>
    </citation>
    <scope>NUCLEOTIDE SEQUENCE [LARGE SCALE GENOMIC DNA]</scope>
    <source>
        <strain evidence="7">skLN1</strain>
    </source>
</reference>
<evidence type="ECO:0000313" key="7">
    <source>
        <dbReference type="Proteomes" id="UP000217785"/>
    </source>
</evidence>
<dbReference type="InterPro" id="IPR000286">
    <property type="entry name" value="HDACs"/>
</dbReference>
<dbReference type="EMBL" id="BDUF01000084">
    <property type="protein sequence ID" value="GAX91079.1"/>
    <property type="molecule type" value="Genomic_DNA"/>
</dbReference>
<dbReference type="InterPro" id="IPR037138">
    <property type="entry name" value="His_deacetylse_dom_sf"/>
</dbReference>
<evidence type="ECO:0000259" key="5">
    <source>
        <dbReference type="Pfam" id="PF00850"/>
    </source>
</evidence>
<dbReference type="GO" id="GO:0045150">
    <property type="term" value="P:acetoin catabolic process"/>
    <property type="evidence" value="ECO:0007669"/>
    <property type="project" value="UniProtKB-UniPathway"/>
</dbReference>
<keyword evidence="4" id="KW-0006">Acetoin catabolism</keyword>
<dbReference type="Pfam" id="PF00850">
    <property type="entry name" value="Hist_deacetyl"/>
    <property type="match status" value="1"/>
</dbReference>
<dbReference type="Gene3D" id="3.40.800.20">
    <property type="entry name" value="Histone deacetylase domain"/>
    <property type="match status" value="1"/>
</dbReference>
<dbReference type="PRINTS" id="PR01272">
    <property type="entry name" value="ACUCPROTEIN"/>
</dbReference>
<dbReference type="PANTHER" id="PTHR10625">
    <property type="entry name" value="HISTONE DEACETYLASE HDAC1-RELATED"/>
    <property type="match status" value="1"/>
</dbReference>
<evidence type="ECO:0000313" key="6">
    <source>
        <dbReference type="EMBL" id="GAX91079.1"/>
    </source>
</evidence>
<dbReference type="UniPathway" id="UPA00040"/>
<dbReference type="CDD" id="cd09994">
    <property type="entry name" value="HDAC_AcuC_like"/>
    <property type="match status" value="1"/>
</dbReference>
<evidence type="ECO:0000256" key="3">
    <source>
        <dbReference type="ARBA" id="ARBA00020218"/>
    </source>
</evidence>
<proteinExistence type="inferred from homology"/>
<dbReference type="InterPro" id="IPR003085">
    <property type="entry name" value="AcuC"/>
</dbReference>
<keyword evidence="7" id="KW-1185">Reference proteome</keyword>
<feature type="domain" description="Histone deacetylase" evidence="5">
    <location>
        <begin position="22"/>
        <end position="320"/>
    </location>
</feature>
<evidence type="ECO:0000256" key="4">
    <source>
        <dbReference type="ARBA" id="ARBA00022627"/>
    </source>
</evidence>
<name>A0A292YQ97_9BACL</name>
<dbReference type="SUPFAM" id="SSF52768">
    <property type="entry name" value="Arginase/deacetylase"/>
    <property type="match status" value="1"/>
</dbReference>
<dbReference type="AlphaFoldDB" id="A0A292YQ97"/>
<dbReference type="PRINTS" id="PR01270">
    <property type="entry name" value="HDASUPER"/>
</dbReference>
<organism evidence="6 7">
    <name type="scientific">Effusibacillus lacus</name>
    <dbReference type="NCBI Taxonomy" id="1348429"/>
    <lineage>
        <taxon>Bacteria</taxon>
        <taxon>Bacillati</taxon>
        <taxon>Bacillota</taxon>
        <taxon>Bacilli</taxon>
        <taxon>Bacillales</taxon>
        <taxon>Alicyclobacillaceae</taxon>
        <taxon>Effusibacillus</taxon>
    </lineage>
</organism>
<gene>
    <name evidence="6" type="ORF">EFBL_2739</name>
</gene>
<comment type="caution">
    <text evidence="6">The sequence shown here is derived from an EMBL/GenBank/DDBJ whole genome shotgun (WGS) entry which is preliminary data.</text>
</comment>
<accession>A0A292YQ97</accession>
<dbReference type="InterPro" id="IPR023696">
    <property type="entry name" value="Ureohydrolase_dom_sf"/>
</dbReference>
<dbReference type="InterPro" id="IPR023801">
    <property type="entry name" value="His_deacetylse_dom"/>
</dbReference>
<dbReference type="OrthoDB" id="9808367at2"/>
<protein>
    <recommendedName>
        <fullName evidence="3">Acetoin utilization protein AcuC</fullName>
    </recommendedName>
</protein>
<evidence type="ECO:0000256" key="1">
    <source>
        <dbReference type="ARBA" id="ARBA00005101"/>
    </source>
</evidence>
<dbReference type="GO" id="GO:0040029">
    <property type="term" value="P:epigenetic regulation of gene expression"/>
    <property type="evidence" value="ECO:0007669"/>
    <property type="project" value="TreeGrafter"/>
</dbReference>
<dbReference type="PANTHER" id="PTHR10625:SF10">
    <property type="entry name" value="HISTONE DEACETYLASE HDAC1"/>
    <property type="match status" value="1"/>
</dbReference>
<dbReference type="GO" id="GO:0004407">
    <property type="term" value="F:histone deacetylase activity"/>
    <property type="evidence" value="ECO:0007669"/>
    <property type="project" value="TreeGrafter"/>
</dbReference>
<evidence type="ECO:0000256" key="2">
    <source>
        <dbReference type="ARBA" id="ARBA00005947"/>
    </source>
</evidence>
<sequence length="385" mass="43425">MNNRVAFIYSESFLNYKFGEEHPFNPKRLQMTVDLIRELRFLRDEQIVQPRHATLEELFRVHDPDFVHAVQHASTLAVDADPSAIGFGLGTEDTPIFPNMHEATSLIVGGTVLAAELVMSGTVDHALNLAGGLHHSRRKEASGFCVYNDIGAAIAYIKDRYNARVLYLDTDAHHGDGVQWMFYDDPDVLTISFHETGKYLYPGTGDIEERGDGRGYGYSLNIPLEPFTEDDSLLASLNSVLPHVFHKFKPDVVISQNGCDAHQYDPLTHLSATTRIYREIPKLVHELAHEVCDGRWVAVGGGGYDIWRVVPRAWTMLWAELSGQKLPDEVPQAWLDRWQSEAPVKLPGKFLDPIDLFPAIPRRAEIEEKNRITVRRAMLGTPFLL</sequence>
<dbReference type="RefSeq" id="WP_096182812.1">
    <property type="nucleotide sequence ID" value="NZ_BDUF01000084.1"/>
</dbReference>